<feature type="chain" id="PRO_5045400570" evidence="2">
    <location>
        <begin position="26"/>
        <end position="198"/>
    </location>
</feature>
<keyword evidence="1" id="KW-1133">Transmembrane helix</keyword>
<organism evidence="3 4">
    <name type="scientific">Hymenobacter duratus</name>
    <dbReference type="NCBI Taxonomy" id="2771356"/>
    <lineage>
        <taxon>Bacteria</taxon>
        <taxon>Pseudomonadati</taxon>
        <taxon>Bacteroidota</taxon>
        <taxon>Cytophagia</taxon>
        <taxon>Cytophagales</taxon>
        <taxon>Hymenobacteraceae</taxon>
        <taxon>Hymenobacter</taxon>
    </lineage>
</organism>
<keyword evidence="4" id="KW-1185">Reference proteome</keyword>
<feature type="signal peptide" evidence="2">
    <location>
        <begin position="1"/>
        <end position="25"/>
    </location>
</feature>
<keyword evidence="1" id="KW-0812">Transmembrane</keyword>
<sequence length="198" mass="20720">MKLYSVLACRFLAVLLLSGCQGAHVATLLPRTASYAPAPVSQADDSPVAAASDARPVAAATPAEPVLLASTAATAAPMPAPSIGRPLAPDMPRQQFVQALPDTSRVQQQPNGPTAEQIKEADKRTTTVNIFGVLLLLLGLGLLIGGISVGGWGGLALFVYGFVPLILSIPLMIFRSKNSTRRLASEKLKAERKAARNK</sequence>
<feature type="transmembrane region" description="Helical" evidence="1">
    <location>
        <begin position="155"/>
        <end position="174"/>
    </location>
</feature>
<evidence type="ECO:0000256" key="1">
    <source>
        <dbReference type="SAM" id="Phobius"/>
    </source>
</evidence>
<dbReference type="EMBL" id="JACWZZ010000001">
    <property type="protein sequence ID" value="MBD2714805.1"/>
    <property type="molecule type" value="Genomic_DNA"/>
</dbReference>
<protein>
    <submittedName>
        <fullName evidence="3">Uncharacterized protein</fullName>
    </submittedName>
</protein>
<keyword evidence="2" id="KW-0732">Signal</keyword>
<dbReference type="RefSeq" id="WP_190783800.1">
    <property type="nucleotide sequence ID" value="NZ_JACWZZ010000001.1"/>
</dbReference>
<reference evidence="3 4" key="1">
    <citation type="submission" date="2020-09" db="EMBL/GenBank/DDBJ databases">
        <authorList>
            <person name="Kim M.K."/>
        </authorList>
    </citation>
    <scope>NUCLEOTIDE SEQUENCE [LARGE SCALE GENOMIC DNA]</scope>
    <source>
        <strain evidence="3 4">BT646</strain>
    </source>
</reference>
<gene>
    <name evidence="3" type="ORF">IC231_07135</name>
</gene>
<dbReference type="Proteomes" id="UP000642468">
    <property type="component" value="Unassembled WGS sequence"/>
</dbReference>
<evidence type="ECO:0000313" key="4">
    <source>
        <dbReference type="Proteomes" id="UP000642468"/>
    </source>
</evidence>
<proteinExistence type="predicted"/>
<feature type="transmembrane region" description="Helical" evidence="1">
    <location>
        <begin position="128"/>
        <end position="149"/>
    </location>
</feature>
<evidence type="ECO:0000313" key="3">
    <source>
        <dbReference type="EMBL" id="MBD2714805.1"/>
    </source>
</evidence>
<accession>A0ABR8JHD8</accession>
<evidence type="ECO:0000256" key="2">
    <source>
        <dbReference type="SAM" id="SignalP"/>
    </source>
</evidence>
<name>A0ABR8JHD8_9BACT</name>
<keyword evidence="1" id="KW-0472">Membrane</keyword>
<comment type="caution">
    <text evidence="3">The sequence shown here is derived from an EMBL/GenBank/DDBJ whole genome shotgun (WGS) entry which is preliminary data.</text>
</comment>